<dbReference type="Gene3D" id="1.25.40.540">
    <property type="entry name" value="TAP42-like family"/>
    <property type="match status" value="1"/>
</dbReference>
<name>A0A835ZK81_9STRA</name>
<dbReference type="Pfam" id="PF04177">
    <property type="entry name" value="TAP42"/>
    <property type="match status" value="1"/>
</dbReference>
<dbReference type="GO" id="GO:0009966">
    <property type="term" value="P:regulation of signal transduction"/>
    <property type="evidence" value="ECO:0007669"/>
    <property type="project" value="InterPro"/>
</dbReference>
<dbReference type="GO" id="GO:0035303">
    <property type="term" value="P:regulation of dephosphorylation"/>
    <property type="evidence" value="ECO:0007669"/>
    <property type="project" value="TreeGrafter"/>
</dbReference>
<evidence type="ECO:0000313" key="1">
    <source>
        <dbReference type="EMBL" id="KAG5190533.1"/>
    </source>
</evidence>
<reference evidence="1" key="1">
    <citation type="submission" date="2021-02" db="EMBL/GenBank/DDBJ databases">
        <title>First Annotated Genome of the Yellow-green Alga Tribonema minus.</title>
        <authorList>
            <person name="Mahan K.M."/>
        </authorList>
    </citation>
    <scope>NUCLEOTIDE SEQUENCE</scope>
    <source>
        <strain evidence="1">UTEX B ZZ1240</strain>
    </source>
</reference>
<dbReference type="Proteomes" id="UP000664859">
    <property type="component" value="Unassembled WGS sequence"/>
</dbReference>
<keyword evidence="2" id="KW-1185">Reference proteome</keyword>
<dbReference type="GO" id="GO:0005829">
    <property type="term" value="C:cytosol"/>
    <property type="evidence" value="ECO:0007669"/>
    <property type="project" value="TreeGrafter"/>
</dbReference>
<evidence type="ECO:0000313" key="2">
    <source>
        <dbReference type="Proteomes" id="UP000664859"/>
    </source>
</evidence>
<dbReference type="OrthoDB" id="10261753at2759"/>
<dbReference type="AlphaFoldDB" id="A0A835ZK81"/>
<dbReference type="InterPro" id="IPR007304">
    <property type="entry name" value="TAP46-like"/>
</dbReference>
<proteinExistence type="predicted"/>
<protein>
    <submittedName>
        <fullName evidence="1">TAP42-like protein</fullName>
    </submittedName>
</protein>
<dbReference type="InterPro" id="IPR038511">
    <property type="entry name" value="TAP42/TAP46-like_sf"/>
</dbReference>
<dbReference type="PANTHER" id="PTHR10933:SF9">
    <property type="entry name" value="IMMUNOGLOBULIN-BINDING PROTEIN 1"/>
    <property type="match status" value="1"/>
</dbReference>
<dbReference type="GO" id="GO:0051721">
    <property type="term" value="F:protein phosphatase 2A binding"/>
    <property type="evidence" value="ECO:0007669"/>
    <property type="project" value="TreeGrafter"/>
</dbReference>
<dbReference type="PANTHER" id="PTHR10933">
    <property type="entry name" value="IMMUNOGLOBULIN-BINDING PROTEIN 1"/>
    <property type="match status" value="1"/>
</dbReference>
<gene>
    <name evidence="1" type="ORF">JKP88DRAFT_298548</name>
</gene>
<dbReference type="EMBL" id="JAFCMP010000033">
    <property type="protein sequence ID" value="KAG5190533.1"/>
    <property type="molecule type" value="Genomic_DNA"/>
</dbReference>
<organism evidence="1 2">
    <name type="scientific">Tribonema minus</name>
    <dbReference type="NCBI Taxonomy" id="303371"/>
    <lineage>
        <taxon>Eukaryota</taxon>
        <taxon>Sar</taxon>
        <taxon>Stramenopiles</taxon>
        <taxon>Ochrophyta</taxon>
        <taxon>PX clade</taxon>
        <taxon>Xanthophyceae</taxon>
        <taxon>Tribonematales</taxon>
        <taxon>Tribonemataceae</taxon>
        <taxon>Tribonema</taxon>
    </lineage>
</organism>
<sequence length="375" mass="40777">MTTFKDGSDKAISSGGGASLPTTLTGLLAESQSVFAQLSDGTVEQDRREAVSARCDTALRALQMQISREGIFSPNETLEDIETDDLPLLATEYMLGSLQLKLPFTGPEARRRALERADSLLSHYLAACARLSILADADLKTWRRIEAGDGAPPPQQSREEKIARFRRAQEAQRRRAEIVRELAAAAAAEDTAGGGSGGAAAALGREAHVLALEAYAREALDEVPSIEKEREILAQMAALGGGGSQQRSAMADARAPQRGAEGGGGRGLEVTHVSKVNGQLQMQKELVRARVFQPTIAPPTMSLEEYADREVAEAMERAEREKNAPQPDRRFEQLVADGEDDNVELLDKATIKDREWDAWKEDHPKGYGNKANKRF</sequence>
<accession>A0A835ZK81</accession>
<comment type="caution">
    <text evidence="1">The sequence shown here is derived from an EMBL/GenBank/DDBJ whole genome shotgun (WGS) entry which is preliminary data.</text>
</comment>